<dbReference type="PROSITE" id="PS00518">
    <property type="entry name" value="ZF_RING_1"/>
    <property type="match status" value="1"/>
</dbReference>
<evidence type="ECO:0000313" key="1">
    <source>
        <dbReference type="EnsemblMetazoa" id="PPA08615.1"/>
    </source>
</evidence>
<protein>
    <submittedName>
        <fullName evidence="1">Zinc finger protein</fullName>
    </submittedName>
</protein>
<organism evidence="1 2">
    <name type="scientific">Pristionchus pacificus</name>
    <name type="common">Parasitic nematode worm</name>
    <dbReference type="NCBI Taxonomy" id="54126"/>
    <lineage>
        <taxon>Eukaryota</taxon>
        <taxon>Metazoa</taxon>
        <taxon>Ecdysozoa</taxon>
        <taxon>Nematoda</taxon>
        <taxon>Chromadorea</taxon>
        <taxon>Rhabditida</taxon>
        <taxon>Rhabditina</taxon>
        <taxon>Diplogasteromorpha</taxon>
        <taxon>Diplogasteroidea</taxon>
        <taxon>Neodiplogasteridae</taxon>
        <taxon>Pristionchus</taxon>
    </lineage>
</organism>
<dbReference type="OrthoDB" id="2401875at2759"/>
<dbReference type="InterPro" id="IPR017907">
    <property type="entry name" value="Znf_RING_CS"/>
</dbReference>
<dbReference type="Pfam" id="PF13920">
    <property type="entry name" value="zf-C3HC4_3"/>
    <property type="match status" value="1"/>
</dbReference>
<dbReference type="PANTHER" id="PTHR16450">
    <property type="entry name" value="RING FINGER PROTEIN 186"/>
    <property type="match status" value="1"/>
</dbReference>
<dbReference type="InterPro" id="IPR001841">
    <property type="entry name" value="Znf_RING"/>
</dbReference>
<dbReference type="EnsemblMetazoa" id="PPA08615.1">
    <property type="protein sequence ID" value="PPA08615.1"/>
    <property type="gene ID" value="WBGene00098169"/>
</dbReference>
<dbReference type="PROSITE" id="PS50089">
    <property type="entry name" value="ZF_RING_2"/>
    <property type="match status" value="1"/>
</dbReference>
<dbReference type="InterPro" id="IPR013083">
    <property type="entry name" value="Znf_RING/FYVE/PHD"/>
</dbReference>
<dbReference type="AlphaFoldDB" id="A0A2A6BNR4"/>
<reference evidence="1" key="2">
    <citation type="submission" date="2022-06" db="UniProtKB">
        <authorList>
            <consortium name="EnsemblMetazoa"/>
        </authorList>
    </citation>
    <scope>IDENTIFICATION</scope>
    <source>
        <strain evidence="1">PS312</strain>
    </source>
</reference>
<dbReference type="SMART" id="SM00184">
    <property type="entry name" value="RING"/>
    <property type="match status" value="1"/>
</dbReference>
<accession>A0A2A6BNR4</accession>
<keyword evidence="2" id="KW-1185">Reference proteome</keyword>
<dbReference type="PANTHER" id="PTHR16450:SF1">
    <property type="entry name" value="PROTEIN CBG12045"/>
    <property type="match status" value="1"/>
</dbReference>
<reference evidence="2" key="1">
    <citation type="journal article" date="2008" name="Nat. Genet.">
        <title>The Pristionchus pacificus genome provides a unique perspective on nematode lifestyle and parasitism.</title>
        <authorList>
            <person name="Dieterich C."/>
            <person name="Clifton S.W."/>
            <person name="Schuster L.N."/>
            <person name="Chinwalla A."/>
            <person name="Delehaunty K."/>
            <person name="Dinkelacker I."/>
            <person name="Fulton L."/>
            <person name="Fulton R."/>
            <person name="Godfrey J."/>
            <person name="Minx P."/>
            <person name="Mitreva M."/>
            <person name="Roeseler W."/>
            <person name="Tian H."/>
            <person name="Witte H."/>
            <person name="Yang S.P."/>
            <person name="Wilson R.K."/>
            <person name="Sommer R.J."/>
        </authorList>
    </citation>
    <scope>NUCLEOTIDE SEQUENCE [LARGE SCALE GENOMIC DNA]</scope>
    <source>
        <strain evidence="2">PS312</strain>
    </source>
</reference>
<dbReference type="Proteomes" id="UP000005239">
    <property type="component" value="Unassembled WGS sequence"/>
</dbReference>
<accession>A0A8R1UA48</accession>
<proteinExistence type="predicted"/>
<dbReference type="Gene3D" id="3.30.40.10">
    <property type="entry name" value="Zinc/RING finger domain, C3HC4 (zinc finger)"/>
    <property type="match status" value="1"/>
</dbReference>
<name>A0A2A6BNR4_PRIPA</name>
<gene>
    <name evidence="1" type="primary">WBGene00098169</name>
</gene>
<sequence length="209" mass="23179">MIIRFGSGRVSTTIPAPGSSCEYARRPTLMMKLASNIELSCAKIAQRRSSGLVIPFGVRMSPPRARDDRDFYPSFNFDAMNRALPDDVRPRAANRLEGLRPYMAPRAPPAAPVAEAAAARERIAKLRKDNDQSTQLALRFSRQCPVCKESPIERAAFTCGHIVCLACAEKMKLVAAEAHNSQNCPMCRKSGDFIKLFEEQMEEESVDAE</sequence>
<evidence type="ECO:0000313" key="2">
    <source>
        <dbReference type="Proteomes" id="UP000005239"/>
    </source>
</evidence>
<dbReference type="SUPFAM" id="SSF57850">
    <property type="entry name" value="RING/U-box"/>
    <property type="match status" value="1"/>
</dbReference>